<keyword evidence="1" id="KW-0004">4Fe-4S</keyword>
<keyword evidence="4" id="KW-0411">Iron-sulfur</keyword>
<evidence type="ECO:0000256" key="2">
    <source>
        <dbReference type="ARBA" id="ARBA00022723"/>
    </source>
</evidence>
<dbReference type="PROSITE" id="PS00198">
    <property type="entry name" value="4FE4S_FER_1"/>
    <property type="match status" value="1"/>
</dbReference>
<name>A0A238Z0F2_9BACT</name>
<dbReference type="Pfam" id="PF12800">
    <property type="entry name" value="Fer4_4"/>
    <property type="match status" value="1"/>
</dbReference>
<evidence type="ECO:0000313" key="6">
    <source>
        <dbReference type="EMBL" id="SNR76408.1"/>
    </source>
</evidence>
<dbReference type="Proteomes" id="UP000198324">
    <property type="component" value="Unassembled WGS sequence"/>
</dbReference>
<evidence type="ECO:0000259" key="5">
    <source>
        <dbReference type="PROSITE" id="PS51379"/>
    </source>
</evidence>
<dbReference type="AlphaFoldDB" id="A0A238Z0F2"/>
<dbReference type="EMBL" id="FZOC01000002">
    <property type="protein sequence ID" value="SNR76408.1"/>
    <property type="molecule type" value="Genomic_DNA"/>
</dbReference>
<dbReference type="InterPro" id="IPR017900">
    <property type="entry name" value="4Fe4S_Fe_S_CS"/>
</dbReference>
<dbReference type="SUPFAM" id="SSF54862">
    <property type="entry name" value="4Fe-4S ferredoxins"/>
    <property type="match status" value="1"/>
</dbReference>
<evidence type="ECO:0000256" key="4">
    <source>
        <dbReference type="ARBA" id="ARBA00023014"/>
    </source>
</evidence>
<keyword evidence="3" id="KW-0408">Iron</keyword>
<reference evidence="6 7" key="1">
    <citation type="submission" date="2017-06" db="EMBL/GenBank/DDBJ databases">
        <authorList>
            <person name="Kim H.J."/>
            <person name="Triplett B.A."/>
        </authorList>
    </citation>
    <scope>NUCLEOTIDE SEQUENCE [LARGE SCALE GENOMIC DNA]</scope>
    <source>
        <strain evidence="6 7">DSM 13116</strain>
    </source>
</reference>
<evidence type="ECO:0000313" key="7">
    <source>
        <dbReference type="Proteomes" id="UP000198324"/>
    </source>
</evidence>
<dbReference type="InterPro" id="IPR050954">
    <property type="entry name" value="ET_IronSulfur_Cluster-Binding"/>
</dbReference>
<organism evidence="6 7">
    <name type="scientific">Humidesulfovibrio mexicanus</name>
    <dbReference type="NCBI Taxonomy" id="147047"/>
    <lineage>
        <taxon>Bacteria</taxon>
        <taxon>Pseudomonadati</taxon>
        <taxon>Thermodesulfobacteriota</taxon>
        <taxon>Desulfovibrionia</taxon>
        <taxon>Desulfovibrionales</taxon>
        <taxon>Desulfovibrionaceae</taxon>
        <taxon>Humidesulfovibrio</taxon>
    </lineage>
</organism>
<keyword evidence="7" id="KW-1185">Reference proteome</keyword>
<dbReference type="Pfam" id="PF13247">
    <property type="entry name" value="Fer4_11"/>
    <property type="match status" value="1"/>
</dbReference>
<evidence type="ECO:0000256" key="3">
    <source>
        <dbReference type="ARBA" id="ARBA00023004"/>
    </source>
</evidence>
<protein>
    <submittedName>
        <fullName evidence="6">Fe-S-cluster-containing dehydrogenase component</fullName>
    </submittedName>
</protein>
<feature type="domain" description="4Fe-4S ferredoxin-type" evidence="5">
    <location>
        <begin position="84"/>
        <end position="113"/>
    </location>
</feature>
<gene>
    <name evidence="6" type="ORF">SAMN04488503_1114</name>
</gene>
<dbReference type="RefSeq" id="WP_089272570.1">
    <property type="nucleotide sequence ID" value="NZ_FZOC01000002.1"/>
</dbReference>
<proteinExistence type="predicted"/>
<dbReference type="InterPro" id="IPR017896">
    <property type="entry name" value="4Fe4S_Fe-S-bd"/>
</dbReference>
<sequence>MSLYRIALNPNRCIGCKSCLVHCNIKNQLPPGVSLNTIKTLGPFIGSEGRPRIEFVYQNCMQCDDPFCVKACPAGALTKRPEDGLVWLDEDACIGCKRCIDACPWSVPVYVEGLDKVKKCDYCKDRVDQGLDPACVTGCTAKALTFIRPQR</sequence>
<dbReference type="Gene3D" id="3.30.70.20">
    <property type="match status" value="2"/>
</dbReference>
<dbReference type="PANTHER" id="PTHR43177">
    <property type="entry name" value="PROTEIN NRFC"/>
    <property type="match status" value="1"/>
</dbReference>
<evidence type="ECO:0000256" key="1">
    <source>
        <dbReference type="ARBA" id="ARBA00022485"/>
    </source>
</evidence>
<dbReference type="PROSITE" id="PS51379">
    <property type="entry name" value="4FE4S_FER_2"/>
    <property type="match status" value="3"/>
</dbReference>
<feature type="domain" description="4Fe-4S ferredoxin-type" evidence="5">
    <location>
        <begin position="4"/>
        <end position="34"/>
    </location>
</feature>
<dbReference type="GO" id="GO:0051539">
    <property type="term" value="F:4 iron, 4 sulfur cluster binding"/>
    <property type="evidence" value="ECO:0007669"/>
    <property type="project" value="UniProtKB-KW"/>
</dbReference>
<dbReference type="GO" id="GO:0046872">
    <property type="term" value="F:metal ion binding"/>
    <property type="evidence" value="ECO:0007669"/>
    <property type="project" value="UniProtKB-KW"/>
</dbReference>
<dbReference type="OrthoDB" id="9789030at2"/>
<feature type="domain" description="4Fe-4S ferredoxin-type" evidence="5">
    <location>
        <begin position="51"/>
        <end position="82"/>
    </location>
</feature>
<keyword evidence="2" id="KW-0479">Metal-binding</keyword>
<dbReference type="PANTHER" id="PTHR43177:SF3">
    <property type="entry name" value="PROTEIN NRFC HOMOLOG"/>
    <property type="match status" value="1"/>
</dbReference>
<accession>A0A238Z0F2</accession>